<dbReference type="OrthoDB" id="1938641at2"/>
<dbReference type="AlphaFoldDB" id="L1QPD4"/>
<dbReference type="HOGENOM" id="CLU_1903016_0_0_9"/>
<organism evidence="1 2">
    <name type="scientific">Clostridium celatum DSM 1785</name>
    <dbReference type="NCBI Taxonomy" id="545697"/>
    <lineage>
        <taxon>Bacteria</taxon>
        <taxon>Bacillati</taxon>
        <taxon>Bacillota</taxon>
        <taxon>Clostridia</taxon>
        <taxon>Eubacteriales</taxon>
        <taxon>Clostridiaceae</taxon>
        <taxon>Clostridium</taxon>
    </lineage>
</organism>
<evidence type="ECO:0000313" key="1">
    <source>
        <dbReference type="EMBL" id="EKY29781.1"/>
    </source>
</evidence>
<keyword evidence="2" id="KW-1185">Reference proteome</keyword>
<evidence type="ECO:0000313" key="2">
    <source>
        <dbReference type="Proteomes" id="UP000010420"/>
    </source>
</evidence>
<dbReference type="RefSeq" id="WP_005209652.1">
    <property type="nucleotide sequence ID" value="NZ_KB291597.1"/>
</dbReference>
<sequence>MKKLIIGLVLAAVCGGVGITAWAKTSNGKLTTKTIGVQPANNNINNNIKSEIENYLNNKYGSDWAINLYNKNGEKWDDILENELETQFGHIYEDIIDHIIDAKESHSGLDIDIDHNYDYYDDDQYDDNDRYDD</sequence>
<dbReference type="EMBL" id="AMEZ01000002">
    <property type="protein sequence ID" value="EKY29781.1"/>
    <property type="molecule type" value="Genomic_DNA"/>
</dbReference>
<accession>L1QPD4</accession>
<dbReference type="eggNOG" id="ENOG50327QU">
    <property type="taxonomic scope" value="Bacteria"/>
</dbReference>
<dbReference type="PATRIC" id="fig|545697.3.peg.25"/>
<comment type="caution">
    <text evidence="1">The sequence shown here is derived from an EMBL/GenBank/DDBJ whole genome shotgun (WGS) entry which is preliminary data.</text>
</comment>
<protein>
    <submittedName>
        <fullName evidence="1">Uncharacterized protein</fullName>
    </submittedName>
</protein>
<dbReference type="Proteomes" id="UP000010420">
    <property type="component" value="Unassembled WGS sequence"/>
</dbReference>
<proteinExistence type="predicted"/>
<reference evidence="1 2" key="1">
    <citation type="submission" date="2012-05" db="EMBL/GenBank/DDBJ databases">
        <authorList>
            <person name="Weinstock G."/>
            <person name="Sodergren E."/>
            <person name="Lobos E.A."/>
            <person name="Fulton L."/>
            <person name="Fulton R."/>
            <person name="Courtney L."/>
            <person name="Fronick C."/>
            <person name="O'Laughlin M."/>
            <person name="Godfrey J."/>
            <person name="Wilson R.M."/>
            <person name="Miner T."/>
            <person name="Farmer C."/>
            <person name="Delehaunty K."/>
            <person name="Cordes M."/>
            <person name="Minx P."/>
            <person name="Tomlinson C."/>
            <person name="Chen J."/>
            <person name="Wollam A."/>
            <person name="Pepin K.H."/>
            <person name="Bhonagiri V."/>
            <person name="Zhang X."/>
            <person name="Suruliraj S."/>
            <person name="Warren W."/>
            <person name="Mitreva M."/>
            <person name="Mardis E.R."/>
            <person name="Wilson R.K."/>
        </authorList>
    </citation>
    <scope>NUCLEOTIDE SEQUENCE [LARGE SCALE GENOMIC DNA]</scope>
    <source>
        <strain evidence="1 2">DSM 1785</strain>
    </source>
</reference>
<gene>
    <name evidence="1" type="ORF">HMPREF0216_00025</name>
</gene>
<name>L1QPD4_9CLOT</name>